<keyword evidence="1" id="KW-0732">Signal</keyword>
<evidence type="ECO:0000313" key="3">
    <source>
        <dbReference type="Proteomes" id="UP000738126"/>
    </source>
</evidence>
<organism evidence="2 3">
    <name type="scientific">Halorhodospira neutriphila</name>
    <dbReference type="NCBI Taxonomy" id="168379"/>
    <lineage>
        <taxon>Bacteria</taxon>
        <taxon>Pseudomonadati</taxon>
        <taxon>Pseudomonadota</taxon>
        <taxon>Gammaproteobacteria</taxon>
        <taxon>Chromatiales</taxon>
        <taxon>Ectothiorhodospiraceae</taxon>
        <taxon>Halorhodospira</taxon>
    </lineage>
</organism>
<proteinExistence type="predicted"/>
<accession>A0ABS1E3L3</accession>
<dbReference type="Proteomes" id="UP000738126">
    <property type="component" value="Unassembled WGS sequence"/>
</dbReference>
<feature type="chain" id="PRO_5047525503" evidence="1">
    <location>
        <begin position="30"/>
        <end position="230"/>
    </location>
</feature>
<evidence type="ECO:0000256" key="1">
    <source>
        <dbReference type="SAM" id="SignalP"/>
    </source>
</evidence>
<protein>
    <submittedName>
        <fullName evidence="2">Uncharacterized protein</fullName>
    </submittedName>
</protein>
<keyword evidence="3" id="KW-1185">Reference proteome</keyword>
<dbReference type="EMBL" id="NRSH01000011">
    <property type="protein sequence ID" value="MBK1725824.1"/>
    <property type="molecule type" value="Genomic_DNA"/>
</dbReference>
<comment type="caution">
    <text evidence="2">The sequence shown here is derived from an EMBL/GenBank/DDBJ whole genome shotgun (WGS) entry which is preliminary data.</text>
</comment>
<reference evidence="2 3" key="1">
    <citation type="journal article" date="2020" name="Microorganisms">
        <title>Osmotic Adaptation and Compatible Solute Biosynthesis of Phototrophic Bacteria as Revealed from Genome Analyses.</title>
        <authorList>
            <person name="Imhoff J.F."/>
            <person name="Rahn T."/>
            <person name="Kunzel S."/>
            <person name="Keller A."/>
            <person name="Neulinger S.C."/>
        </authorList>
    </citation>
    <scope>NUCLEOTIDE SEQUENCE [LARGE SCALE GENOMIC DNA]</scope>
    <source>
        <strain evidence="2 3">DSM 15116</strain>
    </source>
</reference>
<feature type="signal peptide" evidence="1">
    <location>
        <begin position="1"/>
        <end position="29"/>
    </location>
</feature>
<dbReference type="RefSeq" id="WP_200256335.1">
    <property type="nucleotide sequence ID" value="NZ_NRSH01000011.1"/>
</dbReference>
<evidence type="ECO:0000313" key="2">
    <source>
        <dbReference type="EMBL" id="MBK1725824.1"/>
    </source>
</evidence>
<name>A0ABS1E3L3_9GAMM</name>
<gene>
    <name evidence="2" type="ORF">CKO13_02060</name>
</gene>
<sequence length="230" mass="25581">MSQAYRPRARHLLLLLGAALLLAAPAAGAEPKRAPFILDLSGTGYEREGLDELSEAQLEAAGDQFLGAGLGVRGYWGGRFHYRARLERLEEYDAEHIKKGVIERLRVALGVREPLAPRLDAVYELELGYFDYDIKFPRTLPAALGIDEERVSSAYTEGGVQIGVTGHAEHWRTDLRAVLRLADDADVRSQVGGRAQVTGFSANRRYAGYAEVEWLSDEEAVRLGFRRLFH</sequence>